<dbReference type="InterPro" id="IPR039283">
    <property type="entry name" value="MOSPD1/3"/>
</dbReference>
<dbReference type="SUPFAM" id="SSF49354">
    <property type="entry name" value="PapD-like"/>
    <property type="match status" value="1"/>
</dbReference>
<dbReference type="GO" id="GO:0005737">
    <property type="term" value="C:cytoplasm"/>
    <property type="evidence" value="ECO:0007669"/>
    <property type="project" value="TreeGrafter"/>
</dbReference>
<evidence type="ECO:0000256" key="3">
    <source>
        <dbReference type="ARBA" id="ARBA00022989"/>
    </source>
</evidence>
<dbReference type="InterPro" id="IPR008962">
    <property type="entry name" value="PapD-like_sf"/>
</dbReference>
<keyword evidence="4 6" id="KW-0472">Membrane</keyword>
<proteinExistence type="predicted"/>
<dbReference type="AlphaFoldDB" id="A0AAN7ZH53"/>
<dbReference type="Gene3D" id="2.60.40.10">
    <property type="entry name" value="Immunoglobulins"/>
    <property type="match status" value="1"/>
</dbReference>
<evidence type="ECO:0000313" key="9">
    <source>
        <dbReference type="Proteomes" id="UP001329430"/>
    </source>
</evidence>
<evidence type="ECO:0000256" key="1">
    <source>
        <dbReference type="ARBA" id="ARBA00004141"/>
    </source>
</evidence>
<keyword evidence="3 6" id="KW-1133">Transmembrane helix</keyword>
<feature type="domain" description="MSP" evidence="7">
    <location>
        <begin position="11"/>
        <end position="99"/>
    </location>
</feature>
<dbReference type="GO" id="GO:0016020">
    <property type="term" value="C:membrane"/>
    <property type="evidence" value="ECO:0007669"/>
    <property type="project" value="UniProtKB-SubCell"/>
</dbReference>
<dbReference type="InterPro" id="IPR000535">
    <property type="entry name" value="MSP_dom"/>
</dbReference>
<protein>
    <recommendedName>
        <fullName evidence="5">Motile sperm domain-containing protein 3</fullName>
    </recommendedName>
</protein>
<comment type="subcellular location">
    <subcellularLocation>
        <location evidence="1">Membrane</location>
        <topology evidence="1">Multi-pass membrane protein</topology>
    </subcellularLocation>
</comment>
<keyword evidence="2 6" id="KW-0812">Transmembrane</keyword>
<dbReference type="InterPro" id="IPR013783">
    <property type="entry name" value="Ig-like_fold"/>
</dbReference>
<dbReference type="PANTHER" id="PTHR34441:SF1">
    <property type="entry name" value="MOTILE SPERM DOMAIN-CONTAINING 1"/>
    <property type="match status" value="1"/>
</dbReference>
<dbReference type="Proteomes" id="UP001329430">
    <property type="component" value="Chromosome 8"/>
</dbReference>
<keyword evidence="9" id="KW-1185">Reference proteome</keyword>
<name>A0AAN7ZH53_9COLE</name>
<feature type="transmembrane region" description="Helical" evidence="6">
    <location>
        <begin position="196"/>
        <end position="214"/>
    </location>
</feature>
<organism evidence="8 9">
    <name type="scientific">Pyrocoelia pectoralis</name>
    <dbReference type="NCBI Taxonomy" id="417401"/>
    <lineage>
        <taxon>Eukaryota</taxon>
        <taxon>Metazoa</taxon>
        <taxon>Ecdysozoa</taxon>
        <taxon>Arthropoda</taxon>
        <taxon>Hexapoda</taxon>
        <taxon>Insecta</taxon>
        <taxon>Pterygota</taxon>
        <taxon>Neoptera</taxon>
        <taxon>Endopterygota</taxon>
        <taxon>Coleoptera</taxon>
        <taxon>Polyphaga</taxon>
        <taxon>Elateriformia</taxon>
        <taxon>Elateroidea</taxon>
        <taxon>Lampyridae</taxon>
        <taxon>Lampyrinae</taxon>
        <taxon>Pyrocoelia</taxon>
    </lineage>
</organism>
<dbReference type="PANTHER" id="PTHR34441">
    <property type="entry name" value="MOTILE SPERM DOMAIN-CONTAINING PROTEIN 1"/>
    <property type="match status" value="1"/>
</dbReference>
<evidence type="ECO:0000259" key="7">
    <source>
        <dbReference type="Pfam" id="PF00635"/>
    </source>
</evidence>
<feature type="transmembrane region" description="Helical" evidence="6">
    <location>
        <begin position="157"/>
        <end position="176"/>
    </location>
</feature>
<gene>
    <name evidence="8" type="ORF">RI129_011047</name>
</gene>
<evidence type="ECO:0000256" key="6">
    <source>
        <dbReference type="SAM" id="Phobius"/>
    </source>
</evidence>
<dbReference type="Pfam" id="PF00635">
    <property type="entry name" value="Motile_Sperm"/>
    <property type="match status" value="1"/>
</dbReference>
<sequence length="216" mass="24550">MDQNVRKIPVFVFPTSLNFYLNARHTHKQLLTLYNPYDFPVRFKVLCTAPNKYTVIDPEGSIGPQACVDIVVRHTLPIVPNCNTTDKFRITMQDHSTRKVLGKRDIEAKLLQTEPDNISNDGDNFVSLPQVERSADRPPSIQYQYTLQTNQRLSTAYTANYLAILAGIVSIVALLLPTKEEKHEETQIPSYLHVSVNFKLVFAYVLGLVSMVVFRP</sequence>
<accession>A0AAN7ZH53</accession>
<dbReference type="EMBL" id="JAVRBK010000008">
    <property type="protein sequence ID" value="KAK5640236.1"/>
    <property type="molecule type" value="Genomic_DNA"/>
</dbReference>
<evidence type="ECO:0000256" key="5">
    <source>
        <dbReference type="ARBA" id="ARBA00070425"/>
    </source>
</evidence>
<reference evidence="8 9" key="1">
    <citation type="journal article" date="2024" name="Insects">
        <title>An Improved Chromosome-Level Genome Assembly of the Firefly Pyrocoelia pectoralis.</title>
        <authorList>
            <person name="Fu X."/>
            <person name="Meyer-Rochow V.B."/>
            <person name="Ballantyne L."/>
            <person name="Zhu X."/>
        </authorList>
    </citation>
    <scope>NUCLEOTIDE SEQUENCE [LARGE SCALE GENOMIC DNA]</scope>
    <source>
        <strain evidence="8">XCY_ONT2</strain>
    </source>
</reference>
<evidence type="ECO:0000256" key="2">
    <source>
        <dbReference type="ARBA" id="ARBA00022692"/>
    </source>
</evidence>
<comment type="caution">
    <text evidence="8">The sequence shown here is derived from an EMBL/GenBank/DDBJ whole genome shotgun (WGS) entry which is preliminary data.</text>
</comment>
<evidence type="ECO:0000313" key="8">
    <source>
        <dbReference type="EMBL" id="KAK5640236.1"/>
    </source>
</evidence>
<evidence type="ECO:0000256" key="4">
    <source>
        <dbReference type="ARBA" id="ARBA00023136"/>
    </source>
</evidence>
<dbReference type="FunFam" id="2.60.40.10:FF:000676">
    <property type="entry name" value="motile sperm domain-containing protein 3"/>
    <property type="match status" value="1"/>
</dbReference>